<evidence type="ECO:0000313" key="2">
    <source>
        <dbReference type="EnsemblProtists" id="EOD41941"/>
    </source>
</evidence>
<evidence type="ECO:0000313" key="3">
    <source>
        <dbReference type="Proteomes" id="UP000013827"/>
    </source>
</evidence>
<dbReference type="HOGENOM" id="CLU_1848823_0_0_1"/>
<sequence>MAMAEMRERVGNDPHPTVARVPSSRPLAARLWPAGLRREFVEGLLEGTVGGFLCKSSCEMSGLLSLTSHAIDKVLRSAVVLDIVSSATILGSTYEQSFTLTHTSLIELISLSGCRCLIGPDSGECHANASQYAKDWLPF</sequence>
<proteinExistence type="predicted"/>
<dbReference type="EnsemblProtists" id="EOD41941">
    <property type="protein sequence ID" value="EOD41941"/>
    <property type="gene ID" value="EMIHUDRAFT_194548"/>
</dbReference>
<reference evidence="3" key="1">
    <citation type="journal article" date="2013" name="Nature">
        <title>Pan genome of the phytoplankton Emiliania underpins its global distribution.</title>
        <authorList>
            <person name="Read B.A."/>
            <person name="Kegel J."/>
            <person name="Klute M.J."/>
            <person name="Kuo A."/>
            <person name="Lefebvre S.C."/>
            <person name="Maumus F."/>
            <person name="Mayer C."/>
            <person name="Miller J."/>
            <person name="Monier A."/>
            <person name="Salamov A."/>
            <person name="Young J."/>
            <person name="Aguilar M."/>
            <person name="Claverie J.M."/>
            <person name="Frickenhaus S."/>
            <person name="Gonzalez K."/>
            <person name="Herman E.K."/>
            <person name="Lin Y.C."/>
            <person name="Napier J."/>
            <person name="Ogata H."/>
            <person name="Sarno A.F."/>
            <person name="Shmutz J."/>
            <person name="Schroeder D."/>
            <person name="de Vargas C."/>
            <person name="Verret F."/>
            <person name="von Dassow P."/>
            <person name="Valentin K."/>
            <person name="Van de Peer Y."/>
            <person name="Wheeler G."/>
            <person name="Dacks J.B."/>
            <person name="Delwiche C.F."/>
            <person name="Dyhrman S.T."/>
            <person name="Glockner G."/>
            <person name="John U."/>
            <person name="Richards T."/>
            <person name="Worden A.Z."/>
            <person name="Zhang X."/>
            <person name="Grigoriev I.V."/>
            <person name="Allen A.E."/>
            <person name="Bidle K."/>
            <person name="Borodovsky M."/>
            <person name="Bowler C."/>
            <person name="Brownlee C."/>
            <person name="Cock J.M."/>
            <person name="Elias M."/>
            <person name="Gladyshev V.N."/>
            <person name="Groth M."/>
            <person name="Guda C."/>
            <person name="Hadaegh A."/>
            <person name="Iglesias-Rodriguez M.D."/>
            <person name="Jenkins J."/>
            <person name="Jones B.M."/>
            <person name="Lawson T."/>
            <person name="Leese F."/>
            <person name="Lindquist E."/>
            <person name="Lobanov A."/>
            <person name="Lomsadze A."/>
            <person name="Malik S.B."/>
            <person name="Marsh M.E."/>
            <person name="Mackinder L."/>
            <person name="Mock T."/>
            <person name="Mueller-Roeber B."/>
            <person name="Pagarete A."/>
            <person name="Parker M."/>
            <person name="Probert I."/>
            <person name="Quesneville H."/>
            <person name="Raines C."/>
            <person name="Rensing S.A."/>
            <person name="Riano-Pachon D.M."/>
            <person name="Richier S."/>
            <person name="Rokitta S."/>
            <person name="Shiraiwa Y."/>
            <person name="Soanes D.M."/>
            <person name="van der Giezen M."/>
            <person name="Wahlund T.M."/>
            <person name="Williams B."/>
            <person name="Wilson W."/>
            <person name="Wolfe G."/>
            <person name="Wurch L.L."/>
        </authorList>
    </citation>
    <scope>NUCLEOTIDE SEQUENCE</scope>
</reference>
<dbReference type="KEGG" id="ehx:EMIHUDRAFT_194548"/>
<name>A0A0D3L1Q6_EMIH1</name>
<dbReference type="GeneID" id="17287211"/>
<feature type="compositionally biased region" description="Basic and acidic residues" evidence="1">
    <location>
        <begin position="1"/>
        <end position="12"/>
    </location>
</feature>
<keyword evidence="3" id="KW-1185">Reference proteome</keyword>
<organism evidence="2 3">
    <name type="scientific">Emiliania huxleyi (strain CCMP1516)</name>
    <dbReference type="NCBI Taxonomy" id="280463"/>
    <lineage>
        <taxon>Eukaryota</taxon>
        <taxon>Haptista</taxon>
        <taxon>Haptophyta</taxon>
        <taxon>Prymnesiophyceae</taxon>
        <taxon>Isochrysidales</taxon>
        <taxon>Noelaerhabdaceae</taxon>
        <taxon>Emiliania</taxon>
    </lineage>
</organism>
<accession>A0A0D3L1Q6</accession>
<feature type="region of interest" description="Disordered" evidence="1">
    <location>
        <begin position="1"/>
        <end position="21"/>
    </location>
</feature>
<evidence type="ECO:0000256" key="1">
    <source>
        <dbReference type="SAM" id="MobiDB-lite"/>
    </source>
</evidence>
<dbReference type="Proteomes" id="UP000013827">
    <property type="component" value="Unassembled WGS sequence"/>
</dbReference>
<dbReference type="RefSeq" id="XP_005794370.1">
    <property type="nucleotide sequence ID" value="XM_005794313.1"/>
</dbReference>
<reference evidence="2" key="2">
    <citation type="submission" date="2024-10" db="UniProtKB">
        <authorList>
            <consortium name="EnsemblProtists"/>
        </authorList>
    </citation>
    <scope>IDENTIFICATION</scope>
</reference>
<dbReference type="PaxDb" id="2903-EOD41941"/>
<protein>
    <submittedName>
        <fullName evidence="2">Uncharacterized protein</fullName>
    </submittedName>
</protein>
<dbReference type="AlphaFoldDB" id="A0A0D3L1Q6"/>